<protein>
    <recommendedName>
        <fullName evidence="4">DUF1269 domain-containing protein</fullName>
    </recommendedName>
</protein>
<sequence>MIDRAKQAVGVFPNRQTSESALNALQNSDFPMQKVSLIVKDASVDKDRQLHEDFSDSIEWRIQKGGARGAITGTALGGLSGLLVGLSMVAIPGVGPVLVGGALGTTLATTLAGGGAGALVGEMVGAFRSFGIPKDRAQEYANCVSQGKYVVLVEGNEQEIHRAESILSESGIQEWGIY</sequence>
<dbReference type="OrthoDB" id="462701at2"/>
<accession>A0A139XG93</accession>
<dbReference type="InterPro" id="IPR052948">
    <property type="entry name" value="Low_temp-induced_all0457"/>
</dbReference>
<keyword evidence="1" id="KW-0472">Membrane</keyword>
<reference evidence="2 3" key="1">
    <citation type="journal article" date="2013" name="Genome Biol. Evol.">
        <title>Genomes of Stigonematalean cyanobacteria (subsection V) and the evolution of oxygenic photosynthesis from prokaryotes to plastids.</title>
        <authorList>
            <person name="Dagan T."/>
            <person name="Roettger M."/>
            <person name="Stucken K."/>
            <person name="Landan G."/>
            <person name="Koch R."/>
            <person name="Major P."/>
            <person name="Gould S.B."/>
            <person name="Goremykin V.V."/>
            <person name="Rippka R."/>
            <person name="Tandeau de Marsac N."/>
            <person name="Gugger M."/>
            <person name="Lockhart P.J."/>
            <person name="Allen J.F."/>
            <person name="Brune I."/>
            <person name="Maus I."/>
            <person name="Puhler A."/>
            <person name="Martin W.F."/>
        </authorList>
    </citation>
    <scope>NUCLEOTIDE SEQUENCE [LARGE SCALE GENOMIC DNA]</scope>
    <source>
        <strain evidence="2 3">PCC 7110</strain>
    </source>
</reference>
<feature type="transmembrane region" description="Helical" evidence="1">
    <location>
        <begin position="97"/>
        <end position="120"/>
    </location>
</feature>
<organism evidence="2 3">
    <name type="scientific">Scytonema hofmannii PCC 7110</name>
    <dbReference type="NCBI Taxonomy" id="128403"/>
    <lineage>
        <taxon>Bacteria</taxon>
        <taxon>Bacillati</taxon>
        <taxon>Cyanobacteriota</taxon>
        <taxon>Cyanophyceae</taxon>
        <taxon>Nostocales</taxon>
        <taxon>Scytonemataceae</taxon>
        <taxon>Scytonema</taxon>
    </lineage>
</organism>
<proteinExistence type="predicted"/>
<keyword evidence="1" id="KW-0812">Transmembrane</keyword>
<feature type="transmembrane region" description="Helical" evidence="1">
    <location>
        <begin position="70"/>
        <end position="91"/>
    </location>
</feature>
<evidence type="ECO:0000313" key="3">
    <source>
        <dbReference type="Proteomes" id="UP000076925"/>
    </source>
</evidence>
<dbReference type="Proteomes" id="UP000076925">
    <property type="component" value="Unassembled WGS sequence"/>
</dbReference>
<keyword evidence="3" id="KW-1185">Reference proteome</keyword>
<evidence type="ECO:0008006" key="4">
    <source>
        <dbReference type="Google" id="ProtNLM"/>
    </source>
</evidence>
<dbReference type="RefSeq" id="WP_017742162.1">
    <property type="nucleotide sequence ID" value="NZ_KQ976354.1"/>
</dbReference>
<evidence type="ECO:0000256" key="1">
    <source>
        <dbReference type="SAM" id="Phobius"/>
    </source>
</evidence>
<dbReference type="PANTHER" id="PTHR36109">
    <property type="entry name" value="MEMBRANE PROTEIN-RELATED"/>
    <property type="match status" value="1"/>
</dbReference>
<dbReference type="PANTHER" id="PTHR36109:SF2">
    <property type="entry name" value="MEMBRANE PROTEIN"/>
    <property type="match status" value="1"/>
</dbReference>
<keyword evidence="1" id="KW-1133">Transmembrane helix</keyword>
<comment type="caution">
    <text evidence="2">The sequence shown here is derived from an EMBL/GenBank/DDBJ whole genome shotgun (WGS) entry which is preliminary data.</text>
</comment>
<gene>
    <name evidence="2" type="ORF">WA1_00635</name>
</gene>
<dbReference type="EMBL" id="ANNX02000012">
    <property type="protein sequence ID" value="KYC43708.1"/>
    <property type="molecule type" value="Genomic_DNA"/>
</dbReference>
<dbReference type="AlphaFoldDB" id="A0A139XG93"/>
<name>A0A139XG93_9CYAN</name>
<dbReference type="STRING" id="128403.WA1_00635"/>
<evidence type="ECO:0000313" key="2">
    <source>
        <dbReference type="EMBL" id="KYC43708.1"/>
    </source>
</evidence>